<evidence type="ECO:0000313" key="1">
    <source>
        <dbReference type="EMBL" id="MDO9711038.1"/>
    </source>
</evidence>
<accession>A0ABT9E4G5</accession>
<sequence>MTQIQDVEPYDLTIIQGDTFTWQGKICDEENEVLTPVDLTGYTAAMHIRHRITDAVPLITLTTENGRIILGGTEGTITLMIADEDTATLPPCRAVYDLKLAVSGGVFRFMGGACFIEGSVTR</sequence>
<protein>
    <submittedName>
        <fullName evidence="1">Uncharacterized protein</fullName>
    </submittedName>
</protein>
<evidence type="ECO:0000313" key="2">
    <source>
        <dbReference type="Proteomes" id="UP001243009"/>
    </source>
</evidence>
<name>A0ABT9E4G5_9PROT</name>
<organism evidence="1 2">
    <name type="scientific">Paracraurococcus lichenis</name>
    <dbReference type="NCBI Taxonomy" id="3064888"/>
    <lineage>
        <taxon>Bacteria</taxon>
        <taxon>Pseudomonadati</taxon>
        <taxon>Pseudomonadota</taxon>
        <taxon>Alphaproteobacteria</taxon>
        <taxon>Acetobacterales</taxon>
        <taxon>Roseomonadaceae</taxon>
        <taxon>Paracraurococcus</taxon>
    </lineage>
</organism>
<dbReference type="RefSeq" id="WP_305105896.1">
    <property type="nucleotide sequence ID" value="NZ_JAUTWS010000023.1"/>
</dbReference>
<comment type="caution">
    <text evidence="1">The sequence shown here is derived from an EMBL/GenBank/DDBJ whole genome shotgun (WGS) entry which is preliminary data.</text>
</comment>
<proteinExistence type="predicted"/>
<keyword evidence="2" id="KW-1185">Reference proteome</keyword>
<reference evidence="1 2" key="1">
    <citation type="submission" date="2023-08" db="EMBL/GenBank/DDBJ databases">
        <title>The draft genome sequence of Paracraurococcus sp. LOR1-02.</title>
        <authorList>
            <person name="Kingkaew E."/>
            <person name="Tanasupawat S."/>
        </authorList>
    </citation>
    <scope>NUCLEOTIDE SEQUENCE [LARGE SCALE GENOMIC DNA]</scope>
    <source>
        <strain evidence="1 2">LOR1-02</strain>
    </source>
</reference>
<gene>
    <name evidence="1" type="ORF">Q7A36_21985</name>
</gene>
<dbReference type="Proteomes" id="UP001243009">
    <property type="component" value="Unassembled WGS sequence"/>
</dbReference>
<dbReference type="EMBL" id="JAUTWS010000023">
    <property type="protein sequence ID" value="MDO9711038.1"/>
    <property type="molecule type" value="Genomic_DNA"/>
</dbReference>